<keyword evidence="3" id="KW-1185">Reference proteome</keyword>
<feature type="region of interest" description="Disordered" evidence="1">
    <location>
        <begin position="32"/>
        <end position="55"/>
    </location>
</feature>
<dbReference type="EMBL" id="JADNYJ010000219">
    <property type="protein sequence ID" value="KAF8874208.1"/>
    <property type="molecule type" value="Genomic_DNA"/>
</dbReference>
<protein>
    <submittedName>
        <fullName evidence="2">Uncharacterized protein</fullName>
    </submittedName>
</protein>
<evidence type="ECO:0000256" key="1">
    <source>
        <dbReference type="SAM" id="MobiDB-lite"/>
    </source>
</evidence>
<name>A0A9P5NAJ9_GYMJU</name>
<evidence type="ECO:0000313" key="2">
    <source>
        <dbReference type="EMBL" id="KAF8874208.1"/>
    </source>
</evidence>
<dbReference type="Proteomes" id="UP000724874">
    <property type="component" value="Unassembled WGS sequence"/>
</dbReference>
<gene>
    <name evidence="2" type="ORF">CPB84DRAFT_1753050</name>
</gene>
<accession>A0A9P5NAJ9</accession>
<comment type="caution">
    <text evidence="2">The sequence shown here is derived from an EMBL/GenBank/DDBJ whole genome shotgun (WGS) entry which is preliminary data.</text>
</comment>
<evidence type="ECO:0000313" key="3">
    <source>
        <dbReference type="Proteomes" id="UP000724874"/>
    </source>
</evidence>
<reference evidence="2" key="1">
    <citation type="submission" date="2020-11" db="EMBL/GenBank/DDBJ databases">
        <authorList>
            <consortium name="DOE Joint Genome Institute"/>
            <person name="Ahrendt S."/>
            <person name="Riley R."/>
            <person name="Andreopoulos W."/>
            <person name="LaButti K."/>
            <person name="Pangilinan J."/>
            <person name="Ruiz-duenas F.J."/>
            <person name="Barrasa J.M."/>
            <person name="Sanchez-Garcia M."/>
            <person name="Camarero S."/>
            <person name="Miyauchi S."/>
            <person name="Serrano A."/>
            <person name="Linde D."/>
            <person name="Babiker R."/>
            <person name="Drula E."/>
            <person name="Ayuso-Fernandez I."/>
            <person name="Pacheco R."/>
            <person name="Padilla G."/>
            <person name="Ferreira P."/>
            <person name="Barriuso J."/>
            <person name="Kellner H."/>
            <person name="Castanera R."/>
            <person name="Alfaro M."/>
            <person name="Ramirez L."/>
            <person name="Pisabarro A.G."/>
            <person name="Kuo A."/>
            <person name="Tritt A."/>
            <person name="Lipzen A."/>
            <person name="He G."/>
            <person name="Yan M."/>
            <person name="Ng V."/>
            <person name="Cullen D."/>
            <person name="Martin F."/>
            <person name="Rosso M.-N."/>
            <person name="Henrissat B."/>
            <person name="Hibbett D."/>
            <person name="Martinez A.T."/>
            <person name="Grigoriev I.V."/>
        </authorList>
    </citation>
    <scope>NUCLEOTIDE SEQUENCE</scope>
    <source>
        <strain evidence="2">AH 44721</strain>
    </source>
</reference>
<dbReference type="AlphaFoldDB" id="A0A9P5NAJ9"/>
<organism evidence="2 3">
    <name type="scientific">Gymnopilus junonius</name>
    <name type="common">Spectacular rustgill mushroom</name>
    <name type="synonym">Gymnopilus spectabilis subsp. junonius</name>
    <dbReference type="NCBI Taxonomy" id="109634"/>
    <lineage>
        <taxon>Eukaryota</taxon>
        <taxon>Fungi</taxon>
        <taxon>Dikarya</taxon>
        <taxon>Basidiomycota</taxon>
        <taxon>Agaricomycotina</taxon>
        <taxon>Agaricomycetes</taxon>
        <taxon>Agaricomycetidae</taxon>
        <taxon>Agaricales</taxon>
        <taxon>Agaricineae</taxon>
        <taxon>Hymenogastraceae</taxon>
        <taxon>Gymnopilus</taxon>
    </lineage>
</organism>
<proteinExistence type="predicted"/>
<feature type="region of interest" description="Disordered" evidence="1">
    <location>
        <begin position="182"/>
        <end position="218"/>
    </location>
</feature>
<sequence>MALSKLESFTPRGVSGAAVEAVTMEATMVGDENHHNFGHQNQHRNSSSVHSPHSGCRDLVRREVSPSVTGLVGCYSFPVLIASIRLMVIAGLGRDGVGGSLFFLGAQEQEGSDTVVAVMVVMATVAMDEREEAGHEIKGKDVSSSVNCRVMMMEEKKNVKLFITKLQYSNTKNVLWRLEVQPVRKQTKTPKPSPGPTTREHKENRLSIPGERSNPPCCDVAVEKKEEGFFRVFYQDNSSGSVKATPALGP</sequence>
<feature type="compositionally biased region" description="Polar residues" evidence="1">
    <location>
        <begin position="38"/>
        <end position="51"/>
    </location>
</feature>